<dbReference type="NCBIfam" id="TIGR02684">
    <property type="entry name" value="dnstrm_HI1420"/>
    <property type="match status" value="1"/>
</dbReference>
<accession>A0ABU0J9N9</accession>
<dbReference type="Pfam" id="PF21716">
    <property type="entry name" value="dnstrm_HI1420"/>
    <property type="match status" value="1"/>
</dbReference>
<dbReference type="PANTHER" id="PTHR40275">
    <property type="entry name" value="SSL7038 PROTEIN"/>
    <property type="match status" value="1"/>
</dbReference>
<keyword evidence="2" id="KW-1185">Reference proteome</keyword>
<evidence type="ECO:0000313" key="2">
    <source>
        <dbReference type="Proteomes" id="UP001242480"/>
    </source>
</evidence>
<evidence type="ECO:0000313" key="1">
    <source>
        <dbReference type="EMBL" id="MDQ0470990.1"/>
    </source>
</evidence>
<proteinExistence type="predicted"/>
<gene>
    <name evidence="1" type="ORF">QO011_004009</name>
</gene>
<dbReference type="PANTHER" id="PTHR40275:SF1">
    <property type="entry name" value="SSL7038 PROTEIN"/>
    <property type="match status" value="1"/>
</dbReference>
<protein>
    <submittedName>
        <fullName evidence="1">Addiction module antidote protein</fullName>
    </submittedName>
</protein>
<dbReference type="EMBL" id="JAUSVX010000007">
    <property type="protein sequence ID" value="MDQ0470990.1"/>
    <property type="molecule type" value="Genomic_DNA"/>
</dbReference>
<dbReference type="SUPFAM" id="SSF47413">
    <property type="entry name" value="lambda repressor-like DNA-binding domains"/>
    <property type="match status" value="1"/>
</dbReference>
<comment type="caution">
    <text evidence="1">The sequence shown here is derived from an EMBL/GenBank/DDBJ whole genome shotgun (WGS) entry which is preliminary data.</text>
</comment>
<sequence length="96" mass="10031">MMPLETFPFDAAHYLTDPEAQAELLTDAIESGDANYIAVALGTVARARGMTQVAKEAGVTREALYKSLGPDGDPRLSTLLGVLKALGVKLTVSPAA</sequence>
<reference evidence="1 2" key="1">
    <citation type="submission" date="2023-07" db="EMBL/GenBank/DDBJ databases">
        <title>Genomic Encyclopedia of Type Strains, Phase IV (KMG-IV): sequencing the most valuable type-strain genomes for metagenomic binning, comparative biology and taxonomic classification.</title>
        <authorList>
            <person name="Goeker M."/>
        </authorList>
    </citation>
    <scope>NUCLEOTIDE SEQUENCE [LARGE SCALE GENOMIC DNA]</scope>
    <source>
        <strain evidence="1 2">DSM 19619</strain>
    </source>
</reference>
<dbReference type="InterPro" id="IPR014057">
    <property type="entry name" value="HI1420"/>
</dbReference>
<dbReference type="InterPro" id="IPR010982">
    <property type="entry name" value="Lambda_DNA-bd_dom_sf"/>
</dbReference>
<dbReference type="Proteomes" id="UP001242480">
    <property type="component" value="Unassembled WGS sequence"/>
</dbReference>
<name>A0ABU0J9N9_9HYPH</name>
<organism evidence="1 2">
    <name type="scientific">Labrys wisconsinensis</name>
    <dbReference type="NCBI Taxonomy" id="425677"/>
    <lineage>
        <taxon>Bacteria</taxon>
        <taxon>Pseudomonadati</taxon>
        <taxon>Pseudomonadota</taxon>
        <taxon>Alphaproteobacteria</taxon>
        <taxon>Hyphomicrobiales</taxon>
        <taxon>Xanthobacteraceae</taxon>
        <taxon>Labrys</taxon>
    </lineage>
</organism>